<keyword evidence="7" id="KW-1185">Reference proteome</keyword>
<comment type="function">
    <text evidence="4">Involved in cell division and chromosome segregation.</text>
</comment>
<dbReference type="InterPro" id="IPR027434">
    <property type="entry name" value="Homing_endonucl"/>
</dbReference>
<name>A0ABR7MVI5_9FIRM</name>
<accession>A0ABR7MVI5</accession>
<dbReference type="EMBL" id="JACRSW010000031">
    <property type="protein sequence ID" value="MBC8557801.1"/>
    <property type="molecule type" value="Genomic_DNA"/>
</dbReference>
<keyword evidence="1 4" id="KW-0132">Cell division</keyword>
<organism evidence="6 7">
    <name type="scientific">Jutongia hominis</name>
    <dbReference type="NCBI Taxonomy" id="2763664"/>
    <lineage>
        <taxon>Bacteria</taxon>
        <taxon>Bacillati</taxon>
        <taxon>Bacillota</taxon>
        <taxon>Clostridia</taxon>
        <taxon>Lachnospirales</taxon>
        <taxon>Lachnospiraceae</taxon>
        <taxon>Jutongia</taxon>
    </lineage>
</organism>
<dbReference type="SUPFAM" id="SSF55608">
    <property type="entry name" value="Homing endonucleases"/>
    <property type="match status" value="1"/>
</dbReference>
<dbReference type="NCBIfam" id="TIGR00647">
    <property type="entry name" value="DNA_bind_WhiA"/>
    <property type="match status" value="1"/>
</dbReference>
<keyword evidence="2 4" id="KW-0238">DNA-binding</keyword>
<dbReference type="GO" id="GO:0003677">
    <property type="term" value="F:DNA binding"/>
    <property type="evidence" value="ECO:0007669"/>
    <property type="project" value="UniProtKB-KW"/>
</dbReference>
<dbReference type="PANTHER" id="PTHR37307:SF1">
    <property type="entry name" value="CELL DIVISION PROTEIN WHIA-RELATED"/>
    <property type="match status" value="1"/>
</dbReference>
<dbReference type="Pfam" id="PF14527">
    <property type="entry name" value="LAGLIDADG_WhiA"/>
    <property type="match status" value="1"/>
</dbReference>
<evidence type="ECO:0000313" key="7">
    <source>
        <dbReference type="Proteomes" id="UP000637513"/>
    </source>
</evidence>
<keyword evidence="3 4" id="KW-0131">Cell cycle</keyword>
<evidence type="ECO:0000259" key="5">
    <source>
        <dbReference type="PROSITE" id="PS50819"/>
    </source>
</evidence>
<comment type="similarity">
    <text evidence="4">Belongs to the WhiA family.</text>
</comment>
<evidence type="ECO:0000256" key="4">
    <source>
        <dbReference type="HAMAP-Rule" id="MF_01420"/>
    </source>
</evidence>
<feature type="domain" description="DOD-type homing endonuclease" evidence="5">
    <location>
        <begin position="132"/>
        <end position="176"/>
    </location>
</feature>
<dbReference type="InterPro" id="IPR023054">
    <property type="entry name" value="Sporulation_regulator_WhiA_C"/>
</dbReference>
<dbReference type="InterPro" id="IPR039518">
    <property type="entry name" value="WhiA_LAGLIDADG_dom"/>
</dbReference>
<dbReference type="PROSITE" id="PS50819">
    <property type="entry name" value="INTEIN_ENDONUCLEASE"/>
    <property type="match status" value="1"/>
</dbReference>
<dbReference type="Gene3D" id="3.10.28.10">
    <property type="entry name" value="Homing endonucleases"/>
    <property type="match status" value="1"/>
</dbReference>
<sequence>MSFSRKVKEELVSQTGNGRHCLIAEFAAIFALTGKIRKDRYGDIYLEIRTENLTVARKSYILIGYAFCVKADIRVQNHNIRANSTNYCLIIKGNRDVLMVLKAIKVIDDTGKLWGAYDKVHQLLVQNTCCKRAYLRGAFLVAGSITNPQKAYHLEIATASEEYARSLQKLMQSFSMDAKIVLRKKYFVLYIKEGTQIVDFLNVIEAHIALMDFENVRILKEVRNSVNRQVNCETANINKTVTAAAKQIEDIQYLQEHMGFSQLADGLKEIAELRLEYPDSSLVELGKMLSKPIGKSGVNHRLRKISEFAEQLREKNGFVAAK</sequence>
<dbReference type="RefSeq" id="WP_249305175.1">
    <property type="nucleotide sequence ID" value="NZ_JACRSW010000031.1"/>
</dbReference>
<evidence type="ECO:0000256" key="1">
    <source>
        <dbReference type="ARBA" id="ARBA00022618"/>
    </source>
</evidence>
<dbReference type="InterPro" id="IPR003802">
    <property type="entry name" value="Sporulation_regulator_WhiA"/>
</dbReference>
<dbReference type="Pfam" id="PF10298">
    <property type="entry name" value="WhiA_N"/>
    <property type="match status" value="1"/>
</dbReference>
<dbReference type="InterPro" id="IPR004042">
    <property type="entry name" value="Intein_endonuc_central"/>
</dbReference>
<dbReference type="Proteomes" id="UP000637513">
    <property type="component" value="Unassembled WGS sequence"/>
</dbReference>
<proteinExistence type="inferred from homology"/>
<protein>
    <recommendedName>
        <fullName evidence="4">Probable cell division protein WhiA</fullName>
    </recommendedName>
</protein>
<dbReference type="HAMAP" id="MF_01420">
    <property type="entry name" value="HTH_type_WhiA"/>
    <property type="match status" value="1"/>
</dbReference>
<dbReference type="InterPro" id="IPR018478">
    <property type="entry name" value="Sporu_reg_WhiA_N_dom"/>
</dbReference>
<dbReference type="Pfam" id="PF02650">
    <property type="entry name" value="HTH_WhiA"/>
    <property type="match status" value="1"/>
</dbReference>
<dbReference type="PANTHER" id="PTHR37307">
    <property type="entry name" value="CELL DIVISION PROTEIN WHIA-RELATED"/>
    <property type="match status" value="1"/>
</dbReference>
<evidence type="ECO:0000256" key="2">
    <source>
        <dbReference type="ARBA" id="ARBA00023125"/>
    </source>
</evidence>
<evidence type="ECO:0000313" key="6">
    <source>
        <dbReference type="EMBL" id="MBC8557801.1"/>
    </source>
</evidence>
<gene>
    <name evidence="4 6" type="primary">whiA</name>
    <name evidence="6" type="ORF">H8700_08775</name>
</gene>
<evidence type="ECO:0000256" key="3">
    <source>
        <dbReference type="ARBA" id="ARBA00023306"/>
    </source>
</evidence>
<reference evidence="6 7" key="1">
    <citation type="submission" date="2020-08" db="EMBL/GenBank/DDBJ databases">
        <title>Genome public.</title>
        <authorList>
            <person name="Liu C."/>
            <person name="Sun Q."/>
        </authorList>
    </citation>
    <scope>NUCLEOTIDE SEQUENCE [LARGE SCALE GENOMIC DNA]</scope>
    <source>
        <strain evidence="6 7">BX3</strain>
    </source>
</reference>
<comment type="caution">
    <text evidence="6">The sequence shown here is derived from an EMBL/GenBank/DDBJ whole genome shotgun (WGS) entry which is preliminary data.</text>
</comment>